<sequence length="517" mass="53866">MSLVTVTALVLTKVADAPLRQQGIAAALLLLFAGSAAVVSWRLSEGSSRPTGWVTTVPACWVFAWGVAQLALQGPDAVEWFLGGDNVRHVGTVAEIVSTGDLTYADTAYPRAWHTVIALAWVFGGAALDESRILSFVLLNATSTWILFALLVLASSNLANAIAQRLQSQGWRAGAWAAALAGCWMMTPRFMADTLALGFQTTILAAIVLAVAARECVVGRTNRLNGYMVWVALVVLMAHTWQLLIPAVVVPAAVHGWRVAVSDAQARGRVLVLTSLGALGAAPPFLSAYTGPGIAASAAPGVSPVPSWLVLLASVIATMIVIRQLPRAEATGLGGVVLAPMLVGVAISGVLATSITSYYPSKLLWHTAAVGLGLFAVVTVSFVARAARAGPALRIGGVTIGTLASAFGLWGLVTPLGSQIHAWSTVDGQRVMSALEIPGSSEAQGVWMNTDTETAVTRTLIASLRGVALAADRMSVAEECAAMRESPSPVVVTSKSATAAHRRYDCVDGLQVITVHR</sequence>
<feature type="transmembrane region" description="Helical" evidence="1">
    <location>
        <begin position="334"/>
        <end position="357"/>
    </location>
</feature>
<keyword evidence="3" id="KW-1185">Reference proteome</keyword>
<feature type="transmembrane region" description="Helical" evidence="1">
    <location>
        <begin position="266"/>
        <end position="285"/>
    </location>
</feature>
<name>A0ABQ3HI18_9ACTN</name>
<feature type="transmembrane region" description="Helical" evidence="1">
    <location>
        <begin position="194"/>
        <end position="212"/>
    </location>
</feature>
<gene>
    <name evidence="2" type="ORF">GCM10011376_18980</name>
</gene>
<feature type="transmembrane region" description="Helical" evidence="1">
    <location>
        <begin position="395"/>
        <end position="413"/>
    </location>
</feature>
<evidence type="ECO:0000313" key="2">
    <source>
        <dbReference type="EMBL" id="GHE17288.1"/>
    </source>
</evidence>
<proteinExistence type="predicted"/>
<dbReference type="RefSeq" id="WP_191279235.1">
    <property type="nucleotide sequence ID" value="NZ_BNAD01000004.1"/>
</dbReference>
<evidence type="ECO:0000256" key="1">
    <source>
        <dbReference type="SAM" id="Phobius"/>
    </source>
</evidence>
<organism evidence="2 3">
    <name type="scientific">Nocardioides flavus</name>
    <name type="common">ex Wang et al. 2016</name>
    <dbReference type="NCBI Taxonomy" id="2058780"/>
    <lineage>
        <taxon>Bacteria</taxon>
        <taxon>Bacillati</taxon>
        <taxon>Actinomycetota</taxon>
        <taxon>Actinomycetes</taxon>
        <taxon>Propionibacteriales</taxon>
        <taxon>Nocardioidaceae</taxon>
        <taxon>Nocardioides</taxon>
    </lineage>
</organism>
<evidence type="ECO:0008006" key="4">
    <source>
        <dbReference type="Google" id="ProtNLM"/>
    </source>
</evidence>
<keyword evidence="1" id="KW-0472">Membrane</keyword>
<feature type="transmembrane region" description="Helical" evidence="1">
    <location>
        <begin position="51"/>
        <end position="72"/>
    </location>
</feature>
<feature type="transmembrane region" description="Helical" evidence="1">
    <location>
        <begin position="136"/>
        <end position="158"/>
    </location>
</feature>
<keyword evidence="1" id="KW-1133">Transmembrane helix</keyword>
<keyword evidence="1" id="KW-0812">Transmembrane</keyword>
<feature type="transmembrane region" description="Helical" evidence="1">
    <location>
        <begin position="305"/>
        <end position="322"/>
    </location>
</feature>
<evidence type="ECO:0000313" key="3">
    <source>
        <dbReference type="Proteomes" id="UP000597341"/>
    </source>
</evidence>
<comment type="caution">
    <text evidence="2">The sequence shown here is derived from an EMBL/GenBank/DDBJ whole genome shotgun (WGS) entry which is preliminary data.</text>
</comment>
<feature type="transmembrane region" description="Helical" evidence="1">
    <location>
        <begin position="363"/>
        <end position="383"/>
    </location>
</feature>
<reference evidence="3" key="1">
    <citation type="journal article" date="2019" name="Int. J. Syst. Evol. Microbiol.">
        <title>The Global Catalogue of Microorganisms (GCM) 10K type strain sequencing project: providing services to taxonomists for standard genome sequencing and annotation.</title>
        <authorList>
            <consortium name="The Broad Institute Genomics Platform"/>
            <consortium name="The Broad Institute Genome Sequencing Center for Infectious Disease"/>
            <person name="Wu L."/>
            <person name="Ma J."/>
        </authorList>
    </citation>
    <scope>NUCLEOTIDE SEQUENCE [LARGE SCALE GENOMIC DNA]</scope>
    <source>
        <strain evidence="3">CGMCC 1.12791</strain>
    </source>
</reference>
<accession>A0ABQ3HI18</accession>
<feature type="transmembrane region" description="Helical" evidence="1">
    <location>
        <begin position="26"/>
        <end position="44"/>
    </location>
</feature>
<dbReference type="Proteomes" id="UP000597341">
    <property type="component" value="Unassembled WGS sequence"/>
</dbReference>
<dbReference type="EMBL" id="BNAD01000004">
    <property type="protein sequence ID" value="GHE17288.1"/>
    <property type="molecule type" value="Genomic_DNA"/>
</dbReference>
<protein>
    <recommendedName>
        <fullName evidence="4">Glycosyltransferase RgtA/B/C/D-like domain-containing protein</fullName>
    </recommendedName>
</protein>
<feature type="transmembrane region" description="Helical" evidence="1">
    <location>
        <begin position="227"/>
        <end position="254"/>
    </location>
</feature>